<dbReference type="GO" id="GO:0003823">
    <property type="term" value="F:antigen binding"/>
    <property type="evidence" value="ECO:0000318"/>
    <property type="project" value="GO_Central"/>
</dbReference>
<dbReference type="Proteomes" id="UP000018468">
    <property type="component" value="Linkage group LG5"/>
</dbReference>
<dbReference type="HOGENOM" id="CLU_077975_5_1_1"/>
<dbReference type="InParanoid" id="W5LZD4"/>
<reference evidence="5" key="3">
    <citation type="submission" date="2025-09" db="UniProtKB">
        <authorList>
            <consortium name="Ensembl"/>
        </authorList>
    </citation>
    <scope>IDENTIFICATION</scope>
</reference>
<dbReference type="SMART" id="SM00406">
    <property type="entry name" value="IGv"/>
    <property type="match status" value="1"/>
</dbReference>
<reference evidence="5" key="2">
    <citation type="submission" date="2025-08" db="UniProtKB">
        <authorList>
            <consortium name="Ensembl"/>
        </authorList>
    </citation>
    <scope>IDENTIFICATION</scope>
</reference>
<dbReference type="STRING" id="7918.ENSLOCP00000001491"/>
<dbReference type="SUPFAM" id="SSF48726">
    <property type="entry name" value="Immunoglobulin"/>
    <property type="match status" value="1"/>
</dbReference>
<dbReference type="GO" id="GO:0019814">
    <property type="term" value="C:immunoglobulin complex"/>
    <property type="evidence" value="ECO:0007669"/>
    <property type="project" value="UniProtKB-KW"/>
</dbReference>
<dbReference type="EMBL" id="AHAT01036822">
    <property type="status" value="NOT_ANNOTATED_CDS"/>
    <property type="molecule type" value="Genomic_DNA"/>
</dbReference>
<dbReference type="EMBL" id="AHAT01036823">
    <property type="status" value="NOT_ANNOTATED_CDS"/>
    <property type="molecule type" value="Genomic_DNA"/>
</dbReference>
<name>W5LZD4_LEPOC</name>
<dbReference type="Bgee" id="ENSLOCG00000001310">
    <property type="expression patterns" value="Expressed in bone element and 9 other cell types or tissues"/>
</dbReference>
<dbReference type="EMBL" id="AHAT01036821">
    <property type="status" value="NOT_ANNOTATED_CDS"/>
    <property type="molecule type" value="Genomic_DNA"/>
</dbReference>
<dbReference type="EMBL" id="AHAT01036825">
    <property type="status" value="NOT_ANNOTATED_CDS"/>
    <property type="molecule type" value="Genomic_DNA"/>
</dbReference>
<reference evidence="6" key="1">
    <citation type="submission" date="2011-12" db="EMBL/GenBank/DDBJ databases">
        <title>The Draft Genome of Lepisosteus oculatus.</title>
        <authorList>
            <consortium name="The Broad Institute Genome Assembly &amp; Analysis Group"/>
            <consortium name="Computational R&amp;D Group"/>
            <consortium name="and Sequencing Platform"/>
            <person name="Di Palma F."/>
            <person name="Alfoldi J."/>
            <person name="Johnson J."/>
            <person name="Berlin A."/>
            <person name="Gnerre S."/>
            <person name="Jaffe D."/>
            <person name="MacCallum I."/>
            <person name="Young S."/>
            <person name="Walker B.J."/>
            <person name="Lander E.S."/>
            <person name="Lindblad-Toh K."/>
        </authorList>
    </citation>
    <scope>NUCLEOTIDE SEQUENCE [LARGE SCALE GENOMIC DNA]</scope>
</reference>
<evidence type="ECO:0000313" key="5">
    <source>
        <dbReference type="Ensembl" id="ENSLOCP00000001491.1"/>
    </source>
</evidence>
<dbReference type="InterPro" id="IPR013106">
    <property type="entry name" value="Ig_V-set"/>
</dbReference>
<keyword evidence="2" id="KW-1064">Adaptive immunity</keyword>
<evidence type="ECO:0000259" key="4">
    <source>
        <dbReference type="SMART" id="SM00406"/>
    </source>
</evidence>
<keyword evidence="3" id="KW-1280">Immunoglobulin</keyword>
<dbReference type="PANTHER" id="PTHR23266">
    <property type="entry name" value="IMMUNOGLOBULIN HEAVY CHAIN"/>
    <property type="match status" value="1"/>
</dbReference>
<dbReference type="Ensembl" id="ENSLOCT00000001496.1">
    <property type="protein sequence ID" value="ENSLOCP00000001491.1"/>
    <property type="gene ID" value="ENSLOCG00000001310.1"/>
</dbReference>
<keyword evidence="6" id="KW-1185">Reference proteome</keyword>
<dbReference type="GO" id="GO:0005576">
    <property type="term" value="C:extracellular region"/>
    <property type="evidence" value="ECO:0007669"/>
    <property type="project" value="UniProtKB-ARBA"/>
</dbReference>
<evidence type="ECO:0000256" key="3">
    <source>
        <dbReference type="ARBA" id="ARBA00043265"/>
    </source>
</evidence>
<dbReference type="OMA" id="IGYINYG"/>
<dbReference type="GO" id="GO:0016064">
    <property type="term" value="P:immunoglobulin mediated immune response"/>
    <property type="evidence" value="ECO:0000318"/>
    <property type="project" value="GO_Central"/>
</dbReference>
<dbReference type="InterPro" id="IPR036179">
    <property type="entry name" value="Ig-like_dom_sf"/>
</dbReference>
<feature type="domain" description="Immunoglobulin V-set" evidence="4">
    <location>
        <begin position="14"/>
        <end position="94"/>
    </location>
</feature>
<dbReference type="AlphaFoldDB" id="W5LZD4"/>
<dbReference type="EMBL" id="AHAT01036824">
    <property type="status" value="NOT_ANNOTATED_CDS"/>
    <property type="molecule type" value="Genomic_DNA"/>
</dbReference>
<dbReference type="Pfam" id="PF07686">
    <property type="entry name" value="V-set"/>
    <property type="match status" value="1"/>
</dbReference>
<evidence type="ECO:0000313" key="6">
    <source>
        <dbReference type="Proteomes" id="UP000018468"/>
    </source>
</evidence>
<evidence type="ECO:0000256" key="2">
    <source>
        <dbReference type="ARBA" id="ARBA00023130"/>
    </source>
</evidence>
<organism evidence="5 6">
    <name type="scientific">Lepisosteus oculatus</name>
    <name type="common">Spotted gar</name>
    <dbReference type="NCBI Taxonomy" id="7918"/>
    <lineage>
        <taxon>Eukaryota</taxon>
        <taxon>Metazoa</taxon>
        <taxon>Chordata</taxon>
        <taxon>Craniata</taxon>
        <taxon>Vertebrata</taxon>
        <taxon>Euteleostomi</taxon>
        <taxon>Actinopterygii</taxon>
        <taxon>Neopterygii</taxon>
        <taxon>Holostei</taxon>
        <taxon>Semionotiformes</taxon>
        <taxon>Lepisosteidae</taxon>
        <taxon>Lepisosteus</taxon>
    </lineage>
</organism>
<dbReference type="EMBL" id="AHAT01036820">
    <property type="status" value="NOT_ANNOTATED_CDS"/>
    <property type="molecule type" value="Genomic_DNA"/>
</dbReference>
<keyword evidence="1" id="KW-0391">Immunity</keyword>
<sequence length="95" mass="10444">MTQTGSELKRPGESLTLSCKVSGFTFSSRHWVRQAPGKGLEWIGRVNSGSGNKPLYAESLKGQFVLTEDVPSNMQYLEAKSLKPEDTAVYYGAQD</sequence>
<proteinExistence type="predicted"/>
<evidence type="ECO:0000256" key="1">
    <source>
        <dbReference type="ARBA" id="ARBA00022859"/>
    </source>
</evidence>
<accession>W5LZD4</accession>
<protein>
    <submittedName>
        <fullName evidence="5">Immunoglobulin heavy variable 1-2</fullName>
    </submittedName>
</protein>
<dbReference type="Gene3D" id="2.60.40.10">
    <property type="entry name" value="Immunoglobulins"/>
    <property type="match status" value="1"/>
</dbReference>
<dbReference type="InterPro" id="IPR050199">
    <property type="entry name" value="IgHV"/>
</dbReference>
<dbReference type="InterPro" id="IPR013783">
    <property type="entry name" value="Ig-like_fold"/>
</dbReference>
<dbReference type="GeneTree" id="ENSGT01150000286938"/>